<dbReference type="OrthoDB" id="2361895at2759"/>
<sequence length="173" mass="17928">MFMQSSFTLLLSLLVLIGCASAVEITVKVDELGLQFNPQNLTANKGDTIKWAMVHGKHIIQQSDSAGSCSNSTQANALSSGIIEEGSQYIYTITQDSGKIYYFCAYSSHCLLGEFGEISIGVGPSTVTDDAGTTNNSSAPHSGSDSLKGTAKAGIGISAVMATVIAIGILLIG</sequence>
<comment type="caution">
    <text evidence="6">The sequence shown here is derived from an EMBL/GenBank/DDBJ whole genome shotgun (WGS) entry which is preliminary data.</text>
</comment>
<protein>
    <submittedName>
        <fullName evidence="6">9619_t:CDS:1</fullName>
    </submittedName>
</protein>
<dbReference type="InterPro" id="IPR008972">
    <property type="entry name" value="Cupredoxin"/>
</dbReference>
<keyword evidence="2" id="KW-0186">Copper</keyword>
<gene>
    <name evidence="6" type="ORF">AMORRO_LOCUS1154</name>
</gene>
<dbReference type="EMBL" id="CAJVPV010000418">
    <property type="protein sequence ID" value="CAG8456015.1"/>
    <property type="molecule type" value="Genomic_DNA"/>
</dbReference>
<reference evidence="6" key="1">
    <citation type="submission" date="2021-06" db="EMBL/GenBank/DDBJ databases">
        <authorList>
            <person name="Kallberg Y."/>
            <person name="Tangrot J."/>
            <person name="Rosling A."/>
        </authorList>
    </citation>
    <scope>NUCLEOTIDE SEQUENCE</scope>
    <source>
        <strain evidence="6">CL551</strain>
    </source>
</reference>
<keyword evidence="3" id="KW-1133">Transmembrane helix</keyword>
<evidence type="ECO:0000256" key="3">
    <source>
        <dbReference type="SAM" id="Phobius"/>
    </source>
</evidence>
<dbReference type="AlphaFoldDB" id="A0A9N8VHK0"/>
<dbReference type="SUPFAM" id="SSF49503">
    <property type="entry name" value="Cupredoxins"/>
    <property type="match status" value="1"/>
</dbReference>
<keyword evidence="3" id="KW-0472">Membrane</keyword>
<feature type="domain" description="Blue (type 1) copper" evidence="5">
    <location>
        <begin position="24"/>
        <end position="118"/>
    </location>
</feature>
<name>A0A9N8VHK0_9GLOM</name>
<dbReference type="Gene3D" id="2.60.40.420">
    <property type="entry name" value="Cupredoxins - blue copper proteins"/>
    <property type="match status" value="1"/>
</dbReference>
<dbReference type="PANTHER" id="PTHR34883:SF15">
    <property type="entry name" value="EXTRACELLULAR SERINE-RICH PROTEIN"/>
    <property type="match status" value="1"/>
</dbReference>
<evidence type="ECO:0000256" key="1">
    <source>
        <dbReference type="ARBA" id="ARBA00022723"/>
    </source>
</evidence>
<keyword evidence="3" id="KW-0812">Transmembrane</keyword>
<dbReference type="PANTHER" id="PTHR34883">
    <property type="entry name" value="SERINE-RICH PROTEIN, PUTATIVE-RELATED-RELATED"/>
    <property type="match status" value="1"/>
</dbReference>
<feature type="signal peptide" evidence="4">
    <location>
        <begin position="1"/>
        <end position="22"/>
    </location>
</feature>
<evidence type="ECO:0000313" key="6">
    <source>
        <dbReference type="EMBL" id="CAG8456015.1"/>
    </source>
</evidence>
<evidence type="ECO:0000259" key="5">
    <source>
        <dbReference type="Pfam" id="PF00127"/>
    </source>
</evidence>
<evidence type="ECO:0000256" key="4">
    <source>
        <dbReference type="SAM" id="SignalP"/>
    </source>
</evidence>
<evidence type="ECO:0000256" key="2">
    <source>
        <dbReference type="ARBA" id="ARBA00023008"/>
    </source>
</evidence>
<dbReference type="Proteomes" id="UP000789342">
    <property type="component" value="Unassembled WGS sequence"/>
</dbReference>
<evidence type="ECO:0000313" key="7">
    <source>
        <dbReference type="Proteomes" id="UP000789342"/>
    </source>
</evidence>
<keyword evidence="7" id="KW-1185">Reference proteome</keyword>
<dbReference type="Pfam" id="PF00127">
    <property type="entry name" value="Copper-bind"/>
    <property type="match status" value="1"/>
</dbReference>
<dbReference type="InterPro" id="IPR000923">
    <property type="entry name" value="BlueCu_1"/>
</dbReference>
<organism evidence="6 7">
    <name type="scientific">Acaulospora morrowiae</name>
    <dbReference type="NCBI Taxonomy" id="94023"/>
    <lineage>
        <taxon>Eukaryota</taxon>
        <taxon>Fungi</taxon>
        <taxon>Fungi incertae sedis</taxon>
        <taxon>Mucoromycota</taxon>
        <taxon>Glomeromycotina</taxon>
        <taxon>Glomeromycetes</taxon>
        <taxon>Diversisporales</taxon>
        <taxon>Acaulosporaceae</taxon>
        <taxon>Acaulospora</taxon>
    </lineage>
</organism>
<accession>A0A9N8VHK0</accession>
<feature type="chain" id="PRO_5040292960" evidence="4">
    <location>
        <begin position="23"/>
        <end position="173"/>
    </location>
</feature>
<dbReference type="InterPro" id="IPR052953">
    <property type="entry name" value="Ser-rich/MCO-related"/>
</dbReference>
<dbReference type="GO" id="GO:0009055">
    <property type="term" value="F:electron transfer activity"/>
    <property type="evidence" value="ECO:0007669"/>
    <property type="project" value="InterPro"/>
</dbReference>
<keyword evidence="4" id="KW-0732">Signal</keyword>
<feature type="transmembrane region" description="Helical" evidence="3">
    <location>
        <begin position="153"/>
        <end position="172"/>
    </location>
</feature>
<dbReference type="GO" id="GO:0005507">
    <property type="term" value="F:copper ion binding"/>
    <property type="evidence" value="ECO:0007669"/>
    <property type="project" value="InterPro"/>
</dbReference>
<keyword evidence="1" id="KW-0479">Metal-binding</keyword>
<proteinExistence type="predicted"/>